<dbReference type="KEGG" id="ssm:Spirs_2212"/>
<keyword evidence="2" id="KW-1185">Reference proteome</keyword>
<dbReference type="EMBL" id="CP002116">
    <property type="protein sequence ID" value="ADK81328.1"/>
    <property type="molecule type" value="Genomic_DNA"/>
</dbReference>
<dbReference type="Proteomes" id="UP000002318">
    <property type="component" value="Chromosome"/>
</dbReference>
<dbReference type="STRING" id="573413.Spirs_2212"/>
<dbReference type="Pfam" id="PF00756">
    <property type="entry name" value="Esterase"/>
    <property type="match status" value="1"/>
</dbReference>
<organism evidence="1 2">
    <name type="scientific">Sediminispirochaeta smaragdinae (strain DSM 11293 / JCM 15392 / SEBR 4228)</name>
    <name type="common">Spirochaeta smaragdinae</name>
    <dbReference type="NCBI Taxonomy" id="573413"/>
    <lineage>
        <taxon>Bacteria</taxon>
        <taxon>Pseudomonadati</taxon>
        <taxon>Spirochaetota</taxon>
        <taxon>Spirochaetia</taxon>
        <taxon>Spirochaetales</taxon>
        <taxon>Spirochaetaceae</taxon>
        <taxon>Sediminispirochaeta</taxon>
    </lineage>
</organism>
<reference evidence="1 2" key="1">
    <citation type="journal article" date="2010" name="Stand. Genomic Sci.">
        <title>Complete genome sequence of Spirochaeta smaragdinae type strain (SEBR 4228).</title>
        <authorList>
            <person name="Mavromatis K."/>
            <person name="Yasawong M."/>
            <person name="Chertkov O."/>
            <person name="Lapidus A."/>
            <person name="Lucas S."/>
            <person name="Nolan M."/>
            <person name="Del Rio T.G."/>
            <person name="Tice H."/>
            <person name="Cheng J.F."/>
            <person name="Pitluck S."/>
            <person name="Liolios K."/>
            <person name="Ivanova N."/>
            <person name="Tapia R."/>
            <person name="Han C."/>
            <person name="Bruce D."/>
            <person name="Goodwin L."/>
            <person name="Pati A."/>
            <person name="Chen A."/>
            <person name="Palaniappan K."/>
            <person name="Land M."/>
            <person name="Hauser L."/>
            <person name="Chang Y.J."/>
            <person name="Jeffries C.D."/>
            <person name="Detter J.C."/>
            <person name="Rohde M."/>
            <person name="Brambilla E."/>
            <person name="Spring S."/>
            <person name="Goker M."/>
            <person name="Sikorski J."/>
            <person name="Woyke T."/>
            <person name="Bristow J."/>
            <person name="Eisen J.A."/>
            <person name="Markowitz V."/>
            <person name="Hugenholtz P."/>
            <person name="Klenk H.P."/>
            <person name="Kyrpides N.C."/>
        </authorList>
    </citation>
    <scope>NUCLEOTIDE SEQUENCE [LARGE SCALE GENOMIC DNA]</scope>
    <source>
        <strain evidence="2">DSM 11293 / JCM 15392 / SEBR 4228</strain>
    </source>
</reference>
<dbReference type="RefSeq" id="WP_013254791.1">
    <property type="nucleotide sequence ID" value="NC_014364.1"/>
</dbReference>
<dbReference type="InterPro" id="IPR029058">
    <property type="entry name" value="AB_hydrolase_fold"/>
</dbReference>
<gene>
    <name evidence="1" type="ordered locus">Spirs_2212</name>
</gene>
<sequence length="268" mass="31003">MKIVEKKYSEGLVDDHRMVRVFLPDGYNDNNGRYPVVYMNDGQDVFYDSHTFGGVESLRFVQYYQDYGKFLPQIIIVAIEAPAVASERTALYSPYTKNFVVPEEKNFESCIKGRGKEYIQWIIEILKPDIDRTYRTYPDPDFTALCGYSTGGLNSVYASIAFQEYFHRIIAISPAIAIWLDKLQETMNHCSGCDSLKYVYLDVGTNENGRMTTASEFLEGSSTIVRFYESQGLNQDSLKYNVYQNAVHSQSEWRKRFPDALRWIFQDI</sequence>
<dbReference type="Gene3D" id="3.40.50.1820">
    <property type="entry name" value="alpha/beta hydrolase"/>
    <property type="match status" value="1"/>
</dbReference>
<dbReference type="PANTHER" id="PTHR48098:SF6">
    <property type="entry name" value="FERRI-BACILLIBACTIN ESTERASE BESA"/>
    <property type="match status" value="1"/>
</dbReference>
<dbReference type="SUPFAM" id="SSF53474">
    <property type="entry name" value="alpha/beta-Hydrolases"/>
    <property type="match status" value="1"/>
</dbReference>
<dbReference type="OrthoDB" id="9784036at2"/>
<evidence type="ECO:0000313" key="1">
    <source>
        <dbReference type="EMBL" id="ADK81328.1"/>
    </source>
</evidence>
<accession>E1R701</accession>
<proteinExistence type="predicted"/>
<dbReference type="eggNOG" id="COG2382">
    <property type="taxonomic scope" value="Bacteria"/>
</dbReference>
<name>E1R701_SEDSS</name>
<dbReference type="PANTHER" id="PTHR48098">
    <property type="entry name" value="ENTEROCHELIN ESTERASE-RELATED"/>
    <property type="match status" value="1"/>
</dbReference>
<dbReference type="InterPro" id="IPR000801">
    <property type="entry name" value="Esterase-like"/>
</dbReference>
<evidence type="ECO:0000313" key="2">
    <source>
        <dbReference type="Proteomes" id="UP000002318"/>
    </source>
</evidence>
<dbReference type="AlphaFoldDB" id="E1R701"/>
<protein>
    <submittedName>
        <fullName evidence="1">Esterase</fullName>
    </submittedName>
</protein>
<dbReference type="InterPro" id="IPR050583">
    <property type="entry name" value="Mycobacterial_A85_antigen"/>
</dbReference>
<dbReference type="HOGENOM" id="CLU_039834_1_2_12"/>